<organism evidence="2 3">
    <name type="scientific">Streptococcus pneumoniae</name>
    <dbReference type="NCBI Taxonomy" id="1313"/>
    <lineage>
        <taxon>Bacteria</taxon>
        <taxon>Bacillati</taxon>
        <taxon>Bacillota</taxon>
        <taxon>Bacilli</taxon>
        <taxon>Lactobacillales</taxon>
        <taxon>Streptococcaceae</taxon>
        <taxon>Streptococcus</taxon>
    </lineage>
</organism>
<feature type="transmembrane region" description="Helical" evidence="1">
    <location>
        <begin position="16"/>
        <end position="36"/>
    </location>
</feature>
<reference evidence="2 3" key="1">
    <citation type="submission" date="2019-11" db="EMBL/GenBank/DDBJ databases">
        <title>Growth characteristics of pneumococcus vary with the chemical composition of the capsule and with environmental conditions.</title>
        <authorList>
            <person name="Tothpal A."/>
            <person name="Desobry K."/>
            <person name="Joshi S."/>
            <person name="Wyllie A.L."/>
            <person name="Weinberger D.M."/>
        </authorList>
    </citation>
    <scope>NUCLEOTIDE SEQUENCE [LARGE SCALE GENOMIC DNA]</scope>
    <source>
        <strain evidence="3">pnumococcus15C</strain>
    </source>
</reference>
<keyword evidence="1" id="KW-1133">Transmembrane helix</keyword>
<evidence type="ECO:0000313" key="2">
    <source>
        <dbReference type="EMBL" id="MTV91373.1"/>
    </source>
</evidence>
<dbReference type="AlphaFoldDB" id="A0A6G2DPA6"/>
<protein>
    <submittedName>
        <fullName evidence="2">Carbohydrate ABC transporter permease</fullName>
    </submittedName>
</protein>
<dbReference type="EMBL" id="WNIB01000451">
    <property type="protein sequence ID" value="MTV91373.1"/>
    <property type="molecule type" value="Genomic_DNA"/>
</dbReference>
<proteinExistence type="predicted"/>
<dbReference type="Proteomes" id="UP000476212">
    <property type="component" value="Unassembled WGS sequence"/>
</dbReference>
<keyword evidence="1" id="KW-0812">Transmembrane</keyword>
<evidence type="ECO:0000256" key="1">
    <source>
        <dbReference type="SAM" id="Phobius"/>
    </source>
</evidence>
<accession>A0A6G2DPA6</accession>
<name>A0A6G2DPA6_STREE</name>
<evidence type="ECO:0000313" key="3">
    <source>
        <dbReference type="Proteomes" id="UP000476212"/>
    </source>
</evidence>
<sequence>MNTHINGISKKGKVLIYGYMLLTILISIFPIAWIFLSSLKADPMKNPGISLPTDFT</sequence>
<comment type="caution">
    <text evidence="2">The sequence shown here is derived from an EMBL/GenBank/DDBJ whole genome shotgun (WGS) entry which is preliminary data.</text>
</comment>
<keyword evidence="1" id="KW-0472">Membrane</keyword>
<feature type="non-terminal residue" evidence="2">
    <location>
        <position position="56"/>
    </location>
</feature>
<gene>
    <name evidence="2" type="ORF">GM544_13230</name>
</gene>